<evidence type="ECO:0000256" key="5">
    <source>
        <dbReference type="ARBA" id="ARBA00022553"/>
    </source>
</evidence>
<evidence type="ECO:0000256" key="13">
    <source>
        <dbReference type="ARBA" id="ARBA00023136"/>
    </source>
</evidence>
<comment type="catalytic activity">
    <reaction evidence="1">
        <text>ATP + protein L-histidine = ADP + protein N-phospho-L-histidine.</text>
        <dbReference type="EC" id="2.7.13.3"/>
    </reaction>
</comment>
<dbReference type="EC" id="2.7.13.3" evidence="3"/>
<sequence>MKNSGQETKGKEDEFRAARKIVTLTVEYMSLIIIICSFMISLSMMTSLEDFQNAFGKPYPETAKYETQVEEKIGQLHEFLEGCNKFETDGIYDPDRIVDIENYALHKNITGQSEGGLSYRLHDLLQWAQQGAELDNEEAYSPIGYKDIEEYARKTGKDRDKLYLYVKSTIAGIWDDVWHYNTLKVEFNGKNTNLKYIVLDKNNKQVYGNTGLSEEQILDLGTYVVLDYKKLEYDANLKFKKNIYSNLGRGISPNCIDSRIVIGIDTSFLVQDEFYDMKERYENWMPWSRAAAVVCGVFIFIWLSSIGYYTNIAGLEKGEFALMKLDAFPIEVLTLISGMVFALGGHLAYLSYQHLGIFPGIAGVLFSLAGFANGMFIVWYGSMVRRVKGGVFLKYSTIYNLLRELSHMIYKRKISIRILVWYIGFLIVNMLGILSITYLGVWGMPLTIILELIIGINLVKMSVQQDKISTGIDQILKGDFDYKIDGSKFLPANKRLADSVNKMSNSLESIIEKNTKSERQKTDLITNVSHDIKTPLTSIINYVDLLKRLELSDQKAQNYLEILDQKSQRLKYLTEDLLEASKISSGNILLEYININFKELILQTAGEFDDQFKARRLELVTSVPDHPIIIRADNTRIWRVIENLYNNVVKYAMPGTRVYATIRTENEKMIFSIKNISEYSLNMEAEELTERFIQGDKSRSTEGSGLGLSIARSLTEMQGGEFRISVDGDLFKAVLIFPIVQHEVCSTLSV</sequence>
<dbReference type="FunFam" id="1.10.287.130:FF:000001">
    <property type="entry name" value="Two-component sensor histidine kinase"/>
    <property type="match status" value="1"/>
</dbReference>
<protein>
    <recommendedName>
        <fullName evidence="3">histidine kinase</fullName>
        <ecNumber evidence="3">2.7.13.3</ecNumber>
    </recommendedName>
</protein>
<dbReference type="STRING" id="180332.GCA_000797495_01650"/>
<dbReference type="PANTHER" id="PTHR45528">
    <property type="entry name" value="SENSOR HISTIDINE KINASE CPXA"/>
    <property type="match status" value="1"/>
</dbReference>
<dbReference type="GO" id="GO:0000155">
    <property type="term" value="F:phosphorelay sensor kinase activity"/>
    <property type="evidence" value="ECO:0007669"/>
    <property type="project" value="InterPro"/>
</dbReference>
<dbReference type="SUPFAM" id="SSF55874">
    <property type="entry name" value="ATPase domain of HSP90 chaperone/DNA topoisomerase II/histidine kinase"/>
    <property type="match status" value="1"/>
</dbReference>
<dbReference type="GO" id="GO:0005524">
    <property type="term" value="F:ATP binding"/>
    <property type="evidence" value="ECO:0007669"/>
    <property type="project" value="UniProtKB-KW"/>
</dbReference>
<evidence type="ECO:0000256" key="4">
    <source>
        <dbReference type="ARBA" id="ARBA00022475"/>
    </source>
</evidence>
<feature type="domain" description="Histidine kinase" evidence="15">
    <location>
        <begin position="527"/>
        <end position="741"/>
    </location>
</feature>
<reference evidence="16 17" key="1">
    <citation type="journal article" date="2019" name="Anaerobe">
        <title>Detection of Robinsoniella peoriensis in multiple bone samples of a trauma patient.</title>
        <authorList>
            <person name="Schrottner P."/>
            <person name="Hartwich K."/>
            <person name="Bunk B."/>
            <person name="Schober I."/>
            <person name="Helbig S."/>
            <person name="Rudolph W.W."/>
            <person name="Gunzer F."/>
        </authorList>
    </citation>
    <scope>NUCLEOTIDE SEQUENCE [LARGE SCALE GENOMIC DNA]</scope>
    <source>
        <strain evidence="16 17">DSM 106044</strain>
    </source>
</reference>
<dbReference type="InterPro" id="IPR036097">
    <property type="entry name" value="HisK_dim/P_sf"/>
</dbReference>
<dbReference type="RefSeq" id="WP_138004078.1">
    <property type="nucleotide sequence ID" value="NZ_QGQD01000107.1"/>
</dbReference>
<evidence type="ECO:0000256" key="1">
    <source>
        <dbReference type="ARBA" id="ARBA00000085"/>
    </source>
</evidence>
<dbReference type="Proteomes" id="UP000306509">
    <property type="component" value="Unassembled WGS sequence"/>
</dbReference>
<evidence type="ECO:0000256" key="11">
    <source>
        <dbReference type="ARBA" id="ARBA00022989"/>
    </source>
</evidence>
<proteinExistence type="predicted"/>
<keyword evidence="5" id="KW-0597">Phosphoprotein</keyword>
<dbReference type="InterPro" id="IPR003661">
    <property type="entry name" value="HisK_dim/P_dom"/>
</dbReference>
<keyword evidence="9" id="KW-0418">Kinase</keyword>
<dbReference type="InterPro" id="IPR003594">
    <property type="entry name" value="HATPase_dom"/>
</dbReference>
<dbReference type="SMART" id="SM00387">
    <property type="entry name" value="HATPase_c"/>
    <property type="match status" value="1"/>
</dbReference>
<dbReference type="GO" id="GO:0005886">
    <property type="term" value="C:plasma membrane"/>
    <property type="evidence" value="ECO:0007669"/>
    <property type="project" value="UniProtKB-SubCell"/>
</dbReference>
<organism evidence="16 17">
    <name type="scientific">Robinsoniella peoriensis</name>
    <dbReference type="NCBI Taxonomy" id="180332"/>
    <lineage>
        <taxon>Bacteria</taxon>
        <taxon>Bacillati</taxon>
        <taxon>Bacillota</taxon>
        <taxon>Clostridia</taxon>
        <taxon>Lachnospirales</taxon>
        <taxon>Lachnospiraceae</taxon>
        <taxon>Robinsoniella</taxon>
    </lineage>
</organism>
<keyword evidence="10" id="KW-0067">ATP-binding</keyword>
<keyword evidence="11 14" id="KW-1133">Transmembrane helix</keyword>
<evidence type="ECO:0000256" key="9">
    <source>
        <dbReference type="ARBA" id="ARBA00022777"/>
    </source>
</evidence>
<keyword evidence="13 14" id="KW-0472">Membrane</keyword>
<accession>A0A4U8Q210</accession>
<evidence type="ECO:0000313" key="16">
    <source>
        <dbReference type="EMBL" id="TLC97912.1"/>
    </source>
</evidence>
<evidence type="ECO:0000313" key="17">
    <source>
        <dbReference type="Proteomes" id="UP000306509"/>
    </source>
</evidence>
<evidence type="ECO:0000259" key="15">
    <source>
        <dbReference type="PROSITE" id="PS50109"/>
    </source>
</evidence>
<keyword evidence="7 14" id="KW-0812">Transmembrane</keyword>
<feature type="transmembrane region" description="Helical" evidence="14">
    <location>
        <begin position="357"/>
        <end position="380"/>
    </location>
</feature>
<keyword evidence="4" id="KW-1003">Cell membrane</keyword>
<dbReference type="InterPro" id="IPR036890">
    <property type="entry name" value="HATPase_C_sf"/>
</dbReference>
<evidence type="ECO:0000256" key="10">
    <source>
        <dbReference type="ARBA" id="ARBA00022840"/>
    </source>
</evidence>
<feature type="transmembrane region" description="Helical" evidence="14">
    <location>
        <begin position="418"/>
        <end position="436"/>
    </location>
</feature>
<dbReference type="Pfam" id="PF02518">
    <property type="entry name" value="HATPase_c"/>
    <property type="match status" value="1"/>
</dbReference>
<evidence type="ECO:0000256" key="12">
    <source>
        <dbReference type="ARBA" id="ARBA00023012"/>
    </source>
</evidence>
<dbReference type="Gene3D" id="1.10.287.130">
    <property type="match status" value="1"/>
</dbReference>
<feature type="transmembrane region" description="Helical" evidence="14">
    <location>
        <begin position="21"/>
        <end position="45"/>
    </location>
</feature>
<dbReference type="InterPro" id="IPR050398">
    <property type="entry name" value="HssS/ArlS-like"/>
</dbReference>
<dbReference type="Pfam" id="PF00512">
    <property type="entry name" value="HisKA"/>
    <property type="match status" value="1"/>
</dbReference>
<dbReference type="InterPro" id="IPR005467">
    <property type="entry name" value="His_kinase_dom"/>
</dbReference>
<feature type="transmembrane region" description="Helical" evidence="14">
    <location>
        <begin position="287"/>
        <end position="309"/>
    </location>
</feature>
<keyword evidence="6 16" id="KW-0808">Transferase</keyword>
<dbReference type="SMART" id="SM00388">
    <property type="entry name" value="HisKA"/>
    <property type="match status" value="1"/>
</dbReference>
<keyword evidence="8" id="KW-0547">Nucleotide-binding</keyword>
<dbReference type="SUPFAM" id="SSF47384">
    <property type="entry name" value="Homodimeric domain of signal transducing histidine kinase"/>
    <property type="match status" value="1"/>
</dbReference>
<dbReference type="PROSITE" id="PS50109">
    <property type="entry name" value="HIS_KIN"/>
    <property type="match status" value="1"/>
</dbReference>
<dbReference type="PANTHER" id="PTHR45528:SF1">
    <property type="entry name" value="SENSOR HISTIDINE KINASE CPXA"/>
    <property type="match status" value="1"/>
</dbReference>
<keyword evidence="17" id="KW-1185">Reference proteome</keyword>
<dbReference type="AlphaFoldDB" id="A0A4U8Q210"/>
<evidence type="ECO:0000256" key="8">
    <source>
        <dbReference type="ARBA" id="ARBA00022741"/>
    </source>
</evidence>
<comment type="caution">
    <text evidence="16">The sequence shown here is derived from an EMBL/GenBank/DDBJ whole genome shotgun (WGS) entry which is preliminary data.</text>
</comment>
<keyword evidence="12" id="KW-0902">Two-component regulatory system</keyword>
<evidence type="ECO:0000256" key="6">
    <source>
        <dbReference type="ARBA" id="ARBA00022679"/>
    </source>
</evidence>
<dbReference type="EMBL" id="QGQD01000107">
    <property type="protein sequence ID" value="TLC97912.1"/>
    <property type="molecule type" value="Genomic_DNA"/>
</dbReference>
<name>A0A4U8Q210_9FIRM</name>
<gene>
    <name evidence="16" type="primary">phoR_22</name>
    <name evidence="16" type="ORF">DSM106044_05276</name>
</gene>
<feature type="transmembrane region" description="Helical" evidence="14">
    <location>
        <begin position="330"/>
        <end position="351"/>
    </location>
</feature>
<evidence type="ECO:0000256" key="2">
    <source>
        <dbReference type="ARBA" id="ARBA00004651"/>
    </source>
</evidence>
<comment type="subcellular location">
    <subcellularLocation>
        <location evidence="2">Cell membrane</location>
        <topology evidence="2">Multi-pass membrane protein</topology>
    </subcellularLocation>
</comment>
<dbReference type="CDD" id="cd00082">
    <property type="entry name" value="HisKA"/>
    <property type="match status" value="1"/>
</dbReference>
<evidence type="ECO:0000256" key="7">
    <source>
        <dbReference type="ARBA" id="ARBA00022692"/>
    </source>
</evidence>
<evidence type="ECO:0000256" key="14">
    <source>
        <dbReference type="SAM" id="Phobius"/>
    </source>
</evidence>
<evidence type="ECO:0000256" key="3">
    <source>
        <dbReference type="ARBA" id="ARBA00012438"/>
    </source>
</evidence>
<dbReference type="Gene3D" id="3.30.565.10">
    <property type="entry name" value="Histidine kinase-like ATPase, C-terminal domain"/>
    <property type="match status" value="1"/>
</dbReference>